<comment type="caution">
    <text evidence="11">The sequence shown here is derived from an EMBL/GenBank/DDBJ whole genome shotgun (WGS) entry which is preliminary data.</text>
</comment>
<gene>
    <name evidence="11" type="ORF">KTO63_22540</name>
</gene>
<keyword evidence="3 9" id="KW-0812">Transmembrane</keyword>
<reference evidence="11" key="1">
    <citation type="submission" date="2021-06" db="EMBL/GenBank/DDBJ databases">
        <authorList>
            <person name="Huq M.A."/>
        </authorList>
    </citation>
    <scope>NUCLEOTIDE SEQUENCE</scope>
    <source>
        <strain evidence="11">MAH-26</strain>
    </source>
</reference>
<protein>
    <recommendedName>
        <fullName evidence="9">Probable membrane transporter protein</fullName>
    </recommendedName>
</protein>
<dbReference type="InterPro" id="IPR028161">
    <property type="entry name" value="Met8-like"/>
</dbReference>
<evidence type="ECO:0000313" key="11">
    <source>
        <dbReference type="EMBL" id="MBV4359961.1"/>
    </source>
</evidence>
<keyword evidence="5" id="KW-0560">Oxidoreductase</keyword>
<feature type="transmembrane region" description="Helical" evidence="9">
    <location>
        <begin position="221"/>
        <end position="242"/>
    </location>
</feature>
<dbReference type="Pfam" id="PF13241">
    <property type="entry name" value="NAD_binding_7"/>
    <property type="match status" value="1"/>
</dbReference>
<evidence type="ECO:0000256" key="3">
    <source>
        <dbReference type="ARBA" id="ARBA00022692"/>
    </source>
</evidence>
<dbReference type="Pfam" id="PF01925">
    <property type="entry name" value="TauE"/>
    <property type="match status" value="1"/>
</dbReference>
<feature type="transmembrane region" description="Helical" evidence="9">
    <location>
        <begin position="427"/>
        <end position="450"/>
    </location>
</feature>
<organism evidence="11 12">
    <name type="scientific">Pinibacter aurantiacus</name>
    <dbReference type="NCBI Taxonomy" id="2851599"/>
    <lineage>
        <taxon>Bacteria</taxon>
        <taxon>Pseudomonadati</taxon>
        <taxon>Bacteroidota</taxon>
        <taxon>Chitinophagia</taxon>
        <taxon>Chitinophagales</taxon>
        <taxon>Chitinophagaceae</taxon>
        <taxon>Pinibacter</taxon>
    </lineage>
</organism>
<evidence type="ECO:0000256" key="6">
    <source>
        <dbReference type="ARBA" id="ARBA00023027"/>
    </source>
</evidence>
<name>A0A9E2SBI6_9BACT</name>
<feature type="transmembrane region" description="Helical" evidence="9">
    <location>
        <begin position="331"/>
        <end position="353"/>
    </location>
</feature>
<dbReference type="GO" id="GO:0043115">
    <property type="term" value="F:precorrin-2 dehydrogenase activity"/>
    <property type="evidence" value="ECO:0007669"/>
    <property type="project" value="InterPro"/>
</dbReference>
<dbReference type="GO" id="GO:0005886">
    <property type="term" value="C:plasma membrane"/>
    <property type="evidence" value="ECO:0007669"/>
    <property type="project" value="UniProtKB-SubCell"/>
</dbReference>
<dbReference type="PANTHER" id="PTHR35330:SF1">
    <property type="entry name" value="SIROHEME BIOSYNTHESIS PROTEIN MET8"/>
    <property type="match status" value="1"/>
</dbReference>
<dbReference type="InterPro" id="IPR002781">
    <property type="entry name" value="TM_pro_TauE-like"/>
</dbReference>
<dbReference type="Pfam" id="PF14824">
    <property type="entry name" value="Sirohm_synth_M"/>
    <property type="match status" value="1"/>
</dbReference>
<feature type="domain" description="Siroheme synthase central" evidence="10">
    <location>
        <begin position="131"/>
        <end position="152"/>
    </location>
</feature>
<proteinExistence type="inferred from homology"/>
<comment type="pathway">
    <text evidence="2">Porphyrin-containing compound metabolism; siroheme biosynthesis; sirohydrochlorin from precorrin-2: step 1/1.</text>
</comment>
<dbReference type="GO" id="GO:0019354">
    <property type="term" value="P:siroheme biosynthetic process"/>
    <property type="evidence" value="ECO:0007669"/>
    <property type="project" value="InterPro"/>
</dbReference>
<dbReference type="Proteomes" id="UP000812270">
    <property type="component" value="Unassembled WGS sequence"/>
</dbReference>
<feature type="transmembrane region" description="Helical" evidence="9">
    <location>
        <begin position="262"/>
        <end position="287"/>
    </location>
</feature>
<keyword evidence="7 9" id="KW-0472">Membrane</keyword>
<dbReference type="InterPro" id="IPR028281">
    <property type="entry name" value="Sirohaem_synthase_central"/>
</dbReference>
<comment type="similarity">
    <text evidence="9">Belongs to the 4-toluene sulfonate uptake permease (TSUP) (TC 2.A.102) family.</text>
</comment>
<keyword evidence="4 9" id="KW-1133">Transmembrane helix</keyword>
<dbReference type="PANTHER" id="PTHR35330">
    <property type="entry name" value="SIROHEME BIOSYNTHESIS PROTEIN MET8"/>
    <property type="match status" value="1"/>
</dbReference>
<dbReference type="GO" id="GO:0004325">
    <property type="term" value="F:ferrochelatase activity"/>
    <property type="evidence" value="ECO:0007669"/>
    <property type="project" value="InterPro"/>
</dbReference>
<evidence type="ECO:0000256" key="9">
    <source>
        <dbReference type="RuleBase" id="RU363041"/>
    </source>
</evidence>
<dbReference type="AlphaFoldDB" id="A0A9E2SBI6"/>
<feature type="transmembrane region" description="Helical" evidence="9">
    <location>
        <begin position="456"/>
        <end position="477"/>
    </location>
</feature>
<keyword evidence="12" id="KW-1185">Reference proteome</keyword>
<keyword evidence="6" id="KW-0520">NAD</keyword>
<keyword evidence="9" id="KW-1003">Cell membrane</keyword>
<dbReference type="InterPro" id="IPR006367">
    <property type="entry name" value="Sirohaem_synthase_N"/>
</dbReference>
<evidence type="ECO:0000259" key="10">
    <source>
        <dbReference type="Pfam" id="PF14824"/>
    </source>
</evidence>
<comment type="subcellular location">
    <subcellularLocation>
        <location evidence="9">Cell membrane</location>
        <topology evidence="9">Multi-pass membrane protein</topology>
    </subcellularLocation>
    <subcellularLocation>
        <location evidence="1">Membrane</location>
        <topology evidence="1">Multi-pass membrane protein</topology>
    </subcellularLocation>
</comment>
<feature type="transmembrane region" description="Helical" evidence="9">
    <location>
        <begin position="359"/>
        <end position="381"/>
    </location>
</feature>
<evidence type="ECO:0000256" key="8">
    <source>
        <dbReference type="ARBA" id="ARBA00023244"/>
    </source>
</evidence>
<evidence type="ECO:0000256" key="4">
    <source>
        <dbReference type="ARBA" id="ARBA00022989"/>
    </source>
</evidence>
<feature type="transmembrane region" description="Helical" evidence="9">
    <location>
        <begin position="484"/>
        <end position="505"/>
    </location>
</feature>
<dbReference type="EMBL" id="JAHSPG010000016">
    <property type="protein sequence ID" value="MBV4359961.1"/>
    <property type="molecule type" value="Genomic_DNA"/>
</dbReference>
<evidence type="ECO:0000256" key="1">
    <source>
        <dbReference type="ARBA" id="ARBA00004141"/>
    </source>
</evidence>
<dbReference type="RefSeq" id="WP_217794217.1">
    <property type="nucleotide sequence ID" value="NZ_JAHSPG010000016.1"/>
</dbReference>
<keyword evidence="8" id="KW-0627">Porphyrin biosynthesis</keyword>
<evidence type="ECO:0000256" key="2">
    <source>
        <dbReference type="ARBA" id="ARBA00005010"/>
    </source>
</evidence>
<evidence type="ECO:0000256" key="5">
    <source>
        <dbReference type="ARBA" id="ARBA00023002"/>
    </source>
</evidence>
<accession>A0A9E2SBI6</accession>
<dbReference type="NCBIfam" id="TIGR01470">
    <property type="entry name" value="cysG_Nterm"/>
    <property type="match status" value="1"/>
</dbReference>
<sequence>MQETRTTENNLYPVFLKLENLHLLIVGGGFVGTEKMTSVMNCSPDARVTVVAKEISAEIRNMVIGNDNVVLLEKPFEASDLDGKDLVFAATADRSLNAEVKAEAAERGILANVADTPDLCDFYLSSIVNKGHLKIAVSTNGKSPTVAKRLKEVFNEMLPDELEQVLDNMQQIRQSLNGDFHNKVQQLNSITKVLVDNQTPVETPLTVDQPPMVSDKKWKRIVTWCIFAFVFMIIGHAVLSYIPFKEIADFGKTALGNIDHGWFLLMLFTGFLAQFVDGALGMGYGVISTSILLSVGVNPAIVSSRVHSARVFSSAVSGYSHRKFGNVNKKLFKALVVPGCIGAIGGAVLAVYAKESAHIVRPILSVYTLYLGVRIITKAFAKRRKEGKIKNAGWLASAGGFMDAFAGGGWGSLVTSTLLSKAKNPRYIVGSVCLTEFFVVLSSTLTFFILLKSLPLTDIAGLIIGGLIAAPIAARLVGKIPMKYMLFAVGGLVSLSSLRILWMAVLEFLK</sequence>
<evidence type="ECO:0000313" key="12">
    <source>
        <dbReference type="Proteomes" id="UP000812270"/>
    </source>
</evidence>
<evidence type="ECO:0000256" key="7">
    <source>
        <dbReference type="ARBA" id="ARBA00023136"/>
    </source>
</evidence>